<reference evidence="3 4" key="1">
    <citation type="submission" date="2015-12" db="EMBL/GenBank/DDBJ databases">
        <title>Draft genome sequence of the thermoanaerobe Thermotalea metallivorans, an isolate from the runoff channel of the Great Artesian Basin, Australia.</title>
        <authorList>
            <person name="Patel B.K."/>
        </authorList>
    </citation>
    <scope>NUCLEOTIDE SEQUENCE [LARGE SCALE GENOMIC DNA]</scope>
    <source>
        <strain evidence="3 4">B2-1</strain>
    </source>
</reference>
<organism evidence="3 4">
    <name type="scientific">Thermotalea metallivorans</name>
    <dbReference type="NCBI Taxonomy" id="520762"/>
    <lineage>
        <taxon>Bacteria</taxon>
        <taxon>Bacillati</taxon>
        <taxon>Bacillota</taxon>
        <taxon>Clostridia</taxon>
        <taxon>Peptostreptococcales</taxon>
        <taxon>Thermotaleaceae</taxon>
        <taxon>Thermotalea</taxon>
    </lineage>
</organism>
<dbReference type="InterPro" id="IPR004474">
    <property type="entry name" value="LytR_CpsA_psr"/>
</dbReference>
<proteinExistence type="inferred from homology"/>
<dbReference type="Gene3D" id="3.40.630.190">
    <property type="entry name" value="LCP protein"/>
    <property type="match status" value="1"/>
</dbReference>
<dbReference type="EMBL" id="LOEE01000026">
    <property type="protein sequence ID" value="KXG76577.1"/>
    <property type="molecule type" value="Genomic_DNA"/>
</dbReference>
<dbReference type="Proteomes" id="UP000070456">
    <property type="component" value="Unassembled WGS sequence"/>
</dbReference>
<dbReference type="STRING" id="520762.AN619_09020"/>
<dbReference type="PANTHER" id="PTHR33392">
    <property type="entry name" value="POLYISOPRENYL-TEICHOIC ACID--PEPTIDOGLYCAN TEICHOIC ACID TRANSFERASE TAGU"/>
    <property type="match status" value="1"/>
</dbReference>
<dbReference type="RefSeq" id="WP_198153238.1">
    <property type="nucleotide sequence ID" value="NZ_LOEE01000026.1"/>
</dbReference>
<evidence type="ECO:0000259" key="2">
    <source>
        <dbReference type="Pfam" id="PF03816"/>
    </source>
</evidence>
<sequence>MKVFLKIFLIAFVSFVLAMGAGLWTFAKFYSAPVGQTKNDHGDDPSSIEVVDTVEEEEPESEKSELKRLIKESKRINVLLLGMEGPRTDTIVLASFDPTKGKLDLISVPRDTYYPRKGQHAADKKKINAVYGDEGIEGTMAAVRDLLAGIPIDRYVKVTYTGVERIVDSLGGVKVHVPIDMVYDDPYDIPPLHIRISKGTQVLKGKDAIHFLRFRKGNDGGGYPDGDLGRIRAQQQFMKAAMDKVLSFRLPVVANTVFKHVKTNMSLPEILLYAKDAVGMTRNDIQTYSLPGKATEKGPSYFLHDIDGTEKLITEIYQESYEE</sequence>
<name>A0A140L7Q2_9FIRM</name>
<dbReference type="AlphaFoldDB" id="A0A140L7Q2"/>
<dbReference type="PANTHER" id="PTHR33392:SF6">
    <property type="entry name" value="POLYISOPRENYL-TEICHOIC ACID--PEPTIDOGLYCAN TEICHOIC ACID TRANSFERASE TAGU"/>
    <property type="match status" value="1"/>
</dbReference>
<gene>
    <name evidence="3" type="primary">yvhJ_2</name>
    <name evidence="3" type="ORF">AN619_09020</name>
</gene>
<evidence type="ECO:0000313" key="3">
    <source>
        <dbReference type="EMBL" id="KXG76577.1"/>
    </source>
</evidence>
<accession>A0A140L7Q2</accession>
<dbReference type="InterPro" id="IPR050922">
    <property type="entry name" value="LytR/CpsA/Psr_CW_biosynth"/>
</dbReference>
<dbReference type="Pfam" id="PF03816">
    <property type="entry name" value="LytR_cpsA_psr"/>
    <property type="match status" value="1"/>
</dbReference>
<comment type="similarity">
    <text evidence="1">Belongs to the LytR/CpsA/Psr (LCP) family.</text>
</comment>
<feature type="domain" description="Cell envelope-related transcriptional attenuator" evidence="2">
    <location>
        <begin position="87"/>
        <end position="246"/>
    </location>
</feature>
<dbReference type="NCBIfam" id="TIGR00350">
    <property type="entry name" value="lytR_cpsA_psr"/>
    <property type="match status" value="1"/>
</dbReference>
<protein>
    <submittedName>
        <fullName evidence="3">Putative transcriptional regulator YvhJ</fullName>
    </submittedName>
</protein>
<comment type="caution">
    <text evidence="3">The sequence shown here is derived from an EMBL/GenBank/DDBJ whole genome shotgun (WGS) entry which is preliminary data.</text>
</comment>
<keyword evidence="4" id="KW-1185">Reference proteome</keyword>
<evidence type="ECO:0000256" key="1">
    <source>
        <dbReference type="ARBA" id="ARBA00006068"/>
    </source>
</evidence>
<evidence type="ECO:0000313" key="4">
    <source>
        <dbReference type="Proteomes" id="UP000070456"/>
    </source>
</evidence>